<sequence length="84" mass="7744">MVSTSARRLKSAAVVTGAMLALLGLAACGSQPNAAGGAPVPVGGASAPVSKPSTGGGSDPAKPVAATTQAATAAVVLDRTATAS</sequence>
<dbReference type="RefSeq" id="WP_344168139.1">
    <property type="nucleotide sequence ID" value="NZ_BAAANC010000001.1"/>
</dbReference>
<reference evidence="3 4" key="1">
    <citation type="journal article" date="2019" name="Int. J. Syst. Evol. Microbiol.">
        <title>The Global Catalogue of Microorganisms (GCM) 10K type strain sequencing project: providing services to taxonomists for standard genome sequencing and annotation.</title>
        <authorList>
            <consortium name="The Broad Institute Genomics Platform"/>
            <consortium name="The Broad Institute Genome Sequencing Center for Infectious Disease"/>
            <person name="Wu L."/>
            <person name="Ma J."/>
        </authorList>
    </citation>
    <scope>NUCLEOTIDE SEQUENCE [LARGE SCALE GENOMIC DNA]</scope>
    <source>
        <strain evidence="3 4">JCM 14303</strain>
    </source>
</reference>
<protein>
    <submittedName>
        <fullName evidence="3">Uncharacterized protein</fullName>
    </submittedName>
</protein>
<evidence type="ECO:0000313" key="4">
    <source>
        <dbReference type="Proteomes" id="UP001500363"/>
    </source>
</evidence>
<dbReference type="EMBL" id="BAAANC010000001">
    <property type="protein sequence ID" value="GAA1509665.1"/>
    <property type="molecule type" value="Genomic_DNA"/>
</dbReference>
<dbReference type="PROSITE" id="PS51257">
    <property type="entry name" value="PROKAR_LIPOPROTEIN"/>
    <property type="match status" value="1"/>
</dbReference>
<feature type="signal peptide" evidence="2">
    <location>
        <begin position="1"/>
        <end position="26"/>
    </location>
</feature>
<proteinExistence type="predicted"/>
<gene>
    <name evidence="3" type="ORF">GCM10009741_03260</name>
</gene>
<name>A0ABN2A209_9ACTN</name>
<comment type="caution">
    <text evidence="3">The sequence shown here is derived from an EMBL/GenBank/DDBJ whole genome shotgun (WGS) entry which is preliminary data.</text>
</comment>
<evidence type="ECO:0000256" key="1">
    <source>
        <dbReference type="SAM" id="MobiDB-lite"/>
    </source>
</evidence>
<feature type="region of interest" description="Disordered" evidence="1">
    <location>
        <begin position="33"/>
        <end position="65"/>
    </location>
</feature>
<organism evidence="3 4">
    <name type="scientific">Kribbella lupini</name>
    <dbReference type="NCBI Taxonomy" id="291602"/>
    <lineage>
        <taxon>Bacteria</taxon>
        <taxon>Bacillati</taxon>
        <taxon>Actinomycetota</taxon>
        <taxon>Actinomycetes</taxon>
        <taxon>Propionibacteriales</taxon>
        <taxon>Kribbellaceae</taxon>
        <taxon>Kribbella</taxon>
    </lineage>
</organism>
<evidence type="ECO:0000256" key="2">
    <source>
        <dbReference type="SAM" id="SignalP"/>
    </source>
</evidence>
<dbReference type="Proteomes" id="UP001500363">
    <property type="component" value="Unassembled WGS sequence"/>
</dbReference>
<evidence type="ECO:0000313" key="3">
    <source>
        <dbReference type="EMBL" id="GAA1509665.1"/>
    </source>
</evidence>
<feature type="compositionally biased region" description="Low complexity" evidence="1">
    <location>
        <begin position="34"/>
        <end position="50"/>
    </location>
</feature>
<accession>A0ABN2A209</accession>
<keyword evidence="2" id="KW-0732">Signal</keyword>
<feature type="chain" id="PRO_5045908083" evidence="2">
    <location>
        <begin position="27"/>
        <end position="84"/>
    </location>
</feature>
<keyword evidence="4" id="KW-1185">Reference proteome</keyword>